<dbReference type="PANTHER" id="PTHR45872">
    <property type="entry name" value="RHO GUANINE NUCLEOTIDE EXCHANGE FACTOR 2, ISOFORM D"/>
    <property type="match status" value="1"/>
</dbReference>
<reference evidence="2 3" key="1">
    <citation type="journal article" date="2010" name="Science">
        <title>Genomic comparison of the ants Camponotus floridanus and Harpegnathos saltator.</title>
        <authorList>
            <person name="Bonasio R."/>
            <person name="Zhang G."/>
            <person name="Ye C."/>
            <person name="Mutti N.S."/>
            <person name="Fang X."/>
            <person name="Qin N."/>
            <person name="Donahue G."/>
            <person name="Yang P."/>
            <person name="Li Q."/>
            <person name="Li C."/>
            <person name="Zhang P."/>
            <person name="Huang Z."/>
            <person name="Berger S.L."/>
            <person name="Reinberg D."/>
            <person name="Wang J."/>
            <person name="Liebig J."/>
        </authorList>
    </citation>
    <scope>NUCLEOTIDE SEQUENCE [LARGE SCALE GENOMIC DNA]</scope>
    <source>
        <strain evidence="2 3">R22 G/1</strain>
    </source>
</reference>
<dbReference type="STRING" id="610380.E2BXC5"/>
<dbReference type="GO" id="GO:0005737">
    <property type="term" value="C:cytoplasm"/>
    <property type="evidence" value="ECO:0007669"/>
    <property type="project" value="TreeGrafter"/>
</dbReference>
<protein>
    <submittedName>
        <fullName evidence="2">Uncharacterized protein</fullName>
    </submittedName>
</protein>
<gene>
    <name evidence="2" type="ORF">EAI_12197</name>
</gene>
<name>E2BXC5_HARSA</name>
<organism evidence="3">
    <name type="scientific">Harpegnathos saltator</name>
    <name type="common">Jerdon's jumping ant</name>
    <dbReference type="NCBI Taxonomy" id="610380"/>
    <lineage>
        <taxon>Eukaryota</taxon>
        <taxon>Metazoa</taxon>
        <taxon>Ecdysozoa</taxon>
        <taxon>Arthropoda</taxon>
        <taxon>Hexapoda</taxon>
        <taxon>Insecta</taxon>
        <taxon>Pterygota</taxon>
        <taxon>Neoptera</taxon>
        <taxon>Endopterygota</taxon>
        <taxon>Hymenoptera</taxon>
        <taxon>Apocrita</taxon>
        <taxon>Aculeata</taxon>
        <taxon>Formicoidea</taxon>
        <taxon>Formicidae</taxon>
        <taxon>Ponerinae</taxon>
        <taxon>Ponerini</taxon>
        <taxon>Harpegnathos</taxon>
    </lineage>
</organism>
<dbReference type="EMBL" id="GL451235">
    <property type="protein sequence ID" value="EFN79653.1"/>
    <property type="molecule type" value="Genomic_DNA"/>
</dbReference>
<dbReference type="InParanoid" id="E2BXC5"/>
<dbReference type="AlphaFoldDB" id="E2BXC5"/>
<proteinExistence type="predicted"/>
<feature type="region of interest" description="Disordered" evidence="1">
    <location>
        <begin position="1"/>
        <end position="64"/>
    </location>
</feature>
<feature type="compositionally biased region" description="Polar residues" evidence="1">
    <location>
        <begin position="117"/>
        <end position="134"/>
    </location>
</feature>
<feature type="region of interest" description="Disordered" evidence="1">
    <location>
        <begin position="77"/>
        <end position="151"/>
    </location>
</feature>
<dbReference type="GO" id="GO:0007186">
    <property type="term" value="P:G protein-coupled receptor signaling pathway"/>
    <property type="evidence" value="ECO:0007669"/>
    <property type="project" value="TreeGrafter"/>
</dbReference>
<sequence>MRQCGSQHTHLRTASYGNGNANDLPVPPVLYAEPDPNLNQSAVDVSTKRCDKPNVNQVPISSDNDVATFEYLRSVNERRTRSESDCEPSSTFPGNSAGSSSNSSLSTRSLDSPSTSLEQVHPTTSATNASTSWDSDVDVEADPPDWSQAVAEDVLAHLSNSEKKRQEVINGE</sequence>
<evidence type="ECO:0000313" key="3">
    <source>
        <dbReference type="Proteomes" id="UP000008237"/>
    </source>
</evidence>
<accession>E2BXC5</accession>
<feature type="compositionally biased region" description="Low complexity" evidence="1">
    <location>
        <begin position="93"/>
        <end position="116"/>
    </location>
</feature>
<dbReference type="PANTHER" id="PTHR45872:SF2">
    <property type="entry name" value="RHO GUANINE NUCLEOTIDE EXCHANGE FACTOR 2, ISOFORM D"/>
    <property type="match status" value="1"/>
</dbReference>
<evidence type="ECO:0000313" key="2">
    <source>
        <dbReference type="EMBL" id="EFN79653.1"/>
    </source>
</evidence>
<evidence type="ECO:0000256" key="1">
    <source>
        <dbReference type="SAM" id="MobiDB-lite"/>
    </source>
</evidence>
<dbReference type="GO" id="GO:0001664">
    <property type="term" value="F:G protein-coupled receptor binding"/>
    <property type="evidence" value="ECO:0007669"/>
    <property type="project" value="TreeGrafter"/>
</dbReference>
<feature type="compositionally biased region" description="Polar residues" evidence="1">
    <location>
        <begin position="54"/>
        <end position="64"/>
    </location>
</feature>
<dbReference type="Proteomes" id="UP000008237">
    <property type="component" value="Unassembled WGS sequence"/>
</dbReference>
<dbReference type="GO" id="GO:0005085">
    <property type="term" value="F:guanyl-nucleotide exchange factor activity"/>
    <property type="evidence" value="ECO:0007669"/>
    <property type="project" value="TreeGrafter"/>
</dbReference>
<keyword evidence="3" id="KW-1185">Reference proteome</keyword>